<keyword evidence="2" id="KW-0238">DNA-binding</keyword>
<accession>A0A6P2MGA4</accession>
<dbReference type="GO" id="GO:0003700">
    <property type="term" value="F:DNA-binding transcription factor activity"/>
    <property type="evidence" value="ECO:0007669"/>
    <property type="project" value="InterPro"/>
</dbReference>
<protein>
    <submittedName>
        <fullName evidence="6">AraC family transcriptional regulator</fullName>
    </submittedName>
</protein>
<dbReference type="GO" id="GO:0043565">
    <property type="term" value="F:sequence-specific DNA binding"/>
    <property type="evidence" value="ECO:0007669"/>
    <property type="project" value="InterPro"/>
</dbReference>
<gene>
    <name evidence="6" type="ORF">BLA24064_03823</name>
</gene>
<feature type="domain" description="HTH araC/xylS-type" evidence="5">
    <location>
        <begin position="201"/>
        <end position="299"/>
    </location>
</feature>
<keyword evidence="3" id="KW-0804">Transcription</keyword>
<organism evidence="6 7">
    <name type="scientific">Burkholderia latens</name>
    <dbReference type="NCBI Taxonomy" id="488446"/>
    <lineage>
        <taxon>Bacteria</taxon>
        <taxon>Pseudomonadati</taxon>
        <taxon>Pseudomonadota</taxon>
        <taxon>Betaproteobacteria</taxon>
        <taxon>Burkholderiales</taxon>
        <taxon>Burkholderiaceae</taxon>
        <taxon>Burkholderia</taxon>
        <taxon>Burkholderia cepacia complex</taxon>
    </lineage>
</organism>
<dbReference type="Gene3D" id="1.10.10.60">
    <property type="entry name" value="Homeodomain-like"/>
    <property type="match status" value="2"/>
</dbReference>
<dbReference type="PANTHER" id="PTHR46796">
    <property type="entry name" value="HTH-TYPE TRANSCRIPTIONAL ACTIVATOR RHAS-RELATED"/>
    <property type="match status" value="1"/>
</dbReference>
<dbReference type="InterPro" id="IPR009057">
    <property type="entry name" value="Homeodomain-like_sf"/>
</dbReference>
<dbReference type="InterPro" id="IPR029062">
    <property type="entry name" value="Class_I_gatase-like"/>
</dbReference>
<evidence type="ECO:0000259" key="5">
    <source>
        <dbReference type="PROSITE" id="PS01124"/>
    </source>
</evidence>
<dbReference type="SMART" id="SM00342">
    <property type="entry name" value="HTH_ARAC"/>
    <property type="match status" value="1"/>
</dbReference>
<dbReference type="Proteomes" id="UP000494222">
    <property type="component" value="Unassembled WGS sequence"/>
</dbReference>
<feature type="compositionally biased region" description="Polar residues" evidence="4">
    <location>
        <begin position="331"/>
        <end position="346"/>
    </location>
</feature>
<evidence type="ECO:0000313" key="6">
    <source>
        <dbReference type="EMBL" id="VWB81091.1"/>
    </source>
</evidence>
<evidence type="ECO:0000256" key="1">
    <source>
        <dbReference type="ARBA" id="ARBA00023015"/>
    </source>
</evidence>
<name>A0A6P2MGA4_9BURK</name>
<dbReference type="Gene3D" id="3.40.50.880">
    <property type="match status" value="1"/>
</dbReference>
<dbReference type="InterPro" id="IPR018060">
    <property type="entry name" value="HTH_AraC"/>
</dbReference>
<dbReference type="SUPFAM" id="SSF52317">
    <property type="entry name" value="Class I glutamine amidotransferase-like"/>
    <property type="match status" value="1"/>
</dbReference>
<dbReference type="PROSITE" id="PS01124">
    <property type="entry name" value="HTH_ARAC_FAMILY_2"/>
    <property type="match status" value="1"/>
</dbReference>
<proteinExistence type="predicted"/>
<dbReference type="AlphaFoldDB" id="A0A6P2MGA4"/>
<keyword evidence="1" id="KW-0805">Transcription regulation</keyword>
<dbReference type="Pfam" id="PF12833">
    <property type="entry name" value="HTH_18"/>
    <property type="match status" value="1"/>
</dbReference>
<dbReference type="InterPro" id="IPR050204">
    <property type="entry name" value="AraC_XylS_family_regulators"/>
</dbReference>
<evidence type="ECO:0000256" key="3">
    <source>
        <dbReference type="ARBA" id="ARBA00023163"/>
    </source>
</evidence>
<dbReference type="SUPFAM" id="SSF46689">
    <property type="entry name" value="Homeodomain-like"/>
    <property type="match status" value="2"/>
</dbReference>
<reference evidence="6 7" key="1">
    <citation type="submission" date="2019-09" db="EMBL/GenBank/DDBJ databases">
        <authorList>
            <person name="Depoorter E."/>
        </authorList>
    </citation>
    <scope>NUCLEOTIDE SEQUENCE [LARGE SCALE GENOMIC DNA]</scope>
    <source>
        <strain evidence="6">LMG 24064</strain>
    </source>
</reference>
<evidence type="ECO:0000313" key="7">
    <source>
        <dbReference type="Proteomes" id="UP000494222"/>
    </source>
</evidence>
<feature type="region of interest" description="Disordered" evidence="4">
    <location>
        <begin position="309"/>
        <end position="369"/>
    </location>
</feature>
<dbReference type="EMBL" id="CABVPL010000029">
    <property type="protein sequence ID" value="VWB81091.1"/>
    <property type="molecule type" value="Genomic_DNA"/>
</dbReference>
<evidence type="ECO:0000256" key="4">
    <source>
        <dbReference type="SAM" id="MobiDB-lite"/>
    </source>
</evidence>
<sequence>MDAGEQRAVVVFLSAGFSLAQAAYVIEAFNLANRLLPVGPRYQLTFVSAGGGLLPSSSGVQVTTDMFDDTHAQRAHAFLHLHGDHLLFAWTEALLLRFRAVHARARWIADDVKMPATIVSKRAGVRQPAASIVSLVSAADRADEPAEDAEVPAVLLQLFRHELGAGAADEIERHVCRDSGGLFAHSPDWSMRELAASQPIRAAMQLLRARSAGRISIVQVAQAVAMSERNFLRRFKKEVGVTPTEFVLSVRLERARHMLVHTTLPADKVARRTGLGNGERLAKLFRQHVALSPTEFRVIERERIAKAGIDLSSPPTPDRARDARACEPTNRRSSGNVRYSRGATTRSIRDDAAVPESASVTPRVTRRVT</sequence>
<evidence type="ECO:0000256" key="2">
    <source>
        <dbReference type="ARBA" id="ARBA00023125"/>
    </source>
</evidence>